<evidence type="ECO:0000256" key="2">
    <source>
        <dbReference type="SAM" id="SignalP"/>
    </source>
</evidence>
<dbReference type="Proteomes" id="UP000029448">
    <property type="component" value="Unassembled WGS sequence"/>
</dbReference>
<comment type="caution">
    <text evidence="3">The sequence shown here is derived from an EMBL/GenBank/DDBJ whole genome shotgun (WGS) entry which is preliminary data.</text>
</comment>
<evidence type="ECO:0000256" key="1">
    <source>
        <dbReference type="SAM" id="MobiDB-lite"/>
    </source>
</evidence>
<dbReference type="RefSeq" id="WP_035380357.1">
    <property type="nucleotide sequence ID" value="NZ_JACAOJ010000009.1"/>
</dbReference>
<accession>A0A095B1C8</accession>
<organism evidence="3 4">
    <name type="scientific">Acetobacter tropicalis</name>
    <dbReference type="NCBI Taxonomy" id="104102"/>
    <lineage>
        <taxon>Bacteria</taxon>
        <taxon>Pseudomonadati</taxon>
        <taxon>Pseudomonadota</taxon>
        <taxon>Alphaproteobacteria</taxon>
        <taxon>Acetobacterales</taxon>
        <taxon>Acetobacteraceae</taxon>
        <taxon>Acetobacter</taxon>
    </lineage>
</organism>
<reference evidence="3 4" key="1">
    <citation type="submission" date="2014-06" db="EMBL/GenBank/DDBJ databases">
        <title>Functional and comparative genomic analyses of the Drosophila gut microbiota identify candidate symbiosis factors.</title>
        <authorList>
            <person name="Newell P.D."/>
            <person name="Chaston J.M."/>
            <person name="Douglas A.E."/>
        </authorList>
    </citation>
    <scope>NUCLEOTIDE SEQUENCE [LARGE SCALE GENOMIC DNA]</scope>
    <source>
        <strain evidence="3 4">DmCS_006</strain>
    </source>
</reference>
<protein>
    <submittedName>
        <fullName evidence="3">Uncharacterized protein</fullName>
    </submittedName>
</protein>
<proteinExistence type="predicted"/>
<gene>
    <name evidence="3" type="ORF">AtDm6_1978</name>
</gene>
<feature type="compositionally biased region" description="Low complexity" evidence="1">
    <location>
        <begin position="86"/>
        <end position="97"/>
    </location>
</feature>
<feature type="signal peptide" evidence="2">
    <location>
        <begin position="1"/>
        <end position="25"/>
    </location>
</feature>
<evidence type="ECO:0000313" key="3">
    <source>
        <dbReference type="EMBL" id="KGB22743.1"/>
    </source>
</evidence>
<feature type="chain" id="PRO_5001912958" evidence="2">
    <location>
        <begin position="26"/>
        <end position="146"/>
    </location>
</feature>
<feature type="region of interest" description="Disordered" evidence="1">
    <location>
        <begin position="35"/>
        <end position="146"/>
    </location>
</feature>
<keyword evidence="2" id="KW-0732">Signal</keyword>
<evidence type="ECO:0000313" key="4">
    <source>
        <dbReference type="Proteomes" id="UP000029448"/>
    </source>
</evidence>
<feature type="compositionally biased region" description="Low complexity" evidence="1">
    <location>
        <begin position="112"/>
        <end position="124"/>
    </location>
</feature>
<name>A0A095B1C8_9PROT</name>
<keyword evidence="4" id="KW-1185">Reference proteome</keyword>
<dbReference type="GeneID" id="89477331"/>
<dbReference type="AlphaFoldDB" id="A0A095B1C8"/>
<sequence>MKNTAFRACFIASLLVMGMPAPLWATSRMSRLPHKPFAQSGAAPRALPPAPNTPRTPTARTATPPPRYSGGTGNELVDRLNNAQLNQNYRGPYYYPGQPVPPFQATAPNRLPAFSATPPSATPSLQRSAPPQPPSTLPASKGTPFR</sequence>
<dbReference type="EMBL" id="JOKM01000072">
    <property type="protein sequence ID" value="KGB22743.1"/>
    <property type="molecule type" value="Genomic_DNA"/>
</dbReference>